<evidence type="ECO:0000313" key="5">
    <source>
        <dbReference type="Proteomes" id="UP000244893"/>
    </source>
</evidence>
<dbReference type="InterPro" id="IPR008984">
    <property type="entry name" value="SMAD_FHA_dom_sf"/>
</dbReference>
<name>A0A2V1HUH9_9MICO</name>
<dbReference type="CDD" id="cd00060">
    <property type="entry name" value="FHA"/>
    <property type="match status" value="1"/>
</dbReference>
<organism evidence="4 5">
    <name type="scientific">Amnibacterium flavum</name>
    <dbReference type="NCBI Taxonomy" id="2173173"/>
    <lineage>
        <taxon>Bacteria</taxon>
        <taxon>Bacillati</taxon>
        <taxon>Actinomycetota</taxon>
        <taxon>Actinomycetes</taxon>
        <taxon>Micrococcales</taxon>
        <taxon>Microbacteriaceae</taxon>
        <taxon>Amnibacterium</taxon>
    </lineage>
</organism>
<dbReference type="InterPro" id="IPR000253">
    <property type="entry name" value="FHA_dom"/>
</dbReference>
<sequence>MFCGECGSAVTTRAAVRPSMPPIAPVPPARHSFASTGVQPVVVTPSTVEEEPSPDPEPAGNGVVPEAGVDETGEDGDQRSTRVVDLLENDEQWQPESLAGAHSFPPAAAAQPDIDEATRMPERARPPAARFGLHFSTGESVTVEGTGLIGRRPMAQPGEYFDHYVTIDDPGRSVSKTHLEFGQEGGAFWISDRYSANGTVVREPDRPPRMCPAGMRSRVTRGARVEIGEQFFLVS</sequence>
<keyword evidence="5" id="KW-1185">Reference proteome</keyword>
<evidence type="ECO:0000259" key="3">
    <source>
        <dbReference type="PROSITE" id="PS50006"/>
    </source>
</evidence>
<evidence type="ECO:0000313" key="4">
    <source>
        <dbReference type="EMBL" id="PVZ96238.1"/>
    </source>
</evidence>
<gene>
    <name evidence="4" type="ORF">DDQ50_07435</name>
</gene>
<protein>
    <recommendedName>
        <fullName evidence="3">FHA domain-containing protein</fullName>
    </recommendedName>
</protein>
<keyword evidence="1" id="KW-0597">Phosphoprotein</keyword>
<proteinExistence type="predicted"/>
<accession>A0A2V1HUH9</accession>
<evidence type="ECO:0000256" key="1">
    <source>
        <dbReference type="ARBA" id="ARBA00022553"/>
    </source>
</evidence>
<feature type="domain" description="FHA" evidence="3">
    <location>
        <begin position="147"/>
        <end position="201"/>
    </location>
</feature>
<feature type="region of interest" description="Disordered" evidence="2">
    <location>
        <begin position="44"/>
        <end position="78"/>
    </location>
</feature>
<comment type="caution">
    <text evidence="4">The sequence shown here is derived from an EMBL/GenBank/DDBJ whole genome shotgun (WGS) entry which is preliminary data.</text>
</comment>
<dbReference type="Pfam" id="PF00498">
    <property type="entry name" value="FHA"/>
    <property type="match status" value="1"/>
</dbReference>
<evidence type="ECO:0000256" key="2">
    <source>
        <dbReference type="SAM" id="MobiDB-lite"/>
    </source>
</evidence>
<dbReference type="Proteomes" id="UP000244893">
    <property type="component" value="Unassembled WGS sequence"/>
</dbReference>
<dbReference type="SUPFAM" id="SSF49879">
    <property type="entry name" value="SMAD/FHA domain"/>
    <property type="match status" value="1"/>
</dbReference>
<dbReference type="AlphaFoldDB" id="A0A2V1HUH9"/>
<dbReference type="Gene3D" id="2.60.200.20">
    <property type="match status" value="1"/>
</dbReference>
<reference evidence="4 5" key="1">
    <citation type="submission" date="2018-05" db="EMBL/GenBank/DDBJ databases">
        <title>Amnibacterium sp. M8JJ-5, whole genome shotgun sequence.</title>
        <authorList>
            <person name="Tuo L."/>
        </authorList>
    </citation>
    <scope>NUCLEOTIDE SEQUENCE [LARGE SCALE GENOMIC DNA]</scope>
    <source>
        <strain evidence="4 5">M8JJ-5</strain>
    </source>
</reference>
<dbReference type="EMBL" id="QEOP01000001">
    <property type="protein sequence ID" value="PVZ96238.1"/>
    <property type="molecule type" value="Genomic_DNA"/>
</dbReference>
<dbReference type="PROSITE" id="PS50006">
    <property type="entry name" value="FHA_DOMAIN"/>
    <property type="match status" value="1"/>
</dbReference>